<feature type="compositionally biased region" description="Pro residues" evidence="1">
    <location>
        <begin position="681"/>
        <end position="697"/>
    </location>
</feature>
<protein>
    <recommendedName>
        <fullName evidence="2">KOW domain-containing protein</fullName>
    </recommendedName>
</protein>
<evidence type="ECO:0000313" key="4">
    <source>
        <dbReference type="Proteomes" id="UP000567179"/>
    </source>
</evidence>
<feature type="domain" description="KOW" evidence="2">
    <location>
        <begin position="763"/>
        <end position="790"/>
    </location>
</feature>
<dbReference type="GO" id="GO:0003729">
    <property type="term" value="F:mRNA binding"/>
    <property type="evidence" value="ECO:0007669"/>
    <property type="project" value="TreeGrafter"/>
</dbReference>
<gene>
    <name evidence="3" type="ORF">D9619_011616</name>
</gene>
<dbReference type="InterPro" id="IPR008991">
    <property type="entry name" value="Translation_prot_SH3-like_sf"/>
</dbReference>
<proteinExistence type="predicted"/>
<dbReference type="GO" id="GO:0006357">
    <property type="term" value="P:regulation of transcription by RNA polymerase II"/>
    <property type="evidence" value="ECO:0007669"/>
    <property type="project" value="InterPro"/>
</dbReference>
<sequence>MSDHHRSKRRRIGQAVEQFLDLEAQVDDEGSSEEERNPEDEQFIAADDSEGHNAQQQDHARLLLMLSRADDNAQVAPPQLIPQERDRAAMTDATERVVELIGGPTLSAGIWEMRCRYGREQAMVDHVNAILPGVPPDLPSHTCVLAVDWTPLLRGRIFIEVSDGPDAHSQHNYLMSALNTFVRPPFFQKRFLPFQGMINWMKNWVETRTANTFARVREPACYRGDLGYVFSRNEADATLWLALVPRFSLSANFKGARPARATMTPHRIQLSTVADKTMDIHQTEGYFVFQGHRFTLEGYLLIAVDEAKFFPEINPCPTPDELWRFNDLAQMPSHIRNDYLLGSLQKRMSVHDRVWVKQGEHQGRVGIIQETREIEADIYVLDDGTVETVLLRDLRGHFEIGDHVLVQHGTHKGHAGYIVRCEDGLVTVANPTTQVEIETPSEYVFFWDFPVRAVSHAAPKFEIGDEVIVRTGPDQGLQGVVEAVRDADIVIREGEFFPPEFEVPMKSLHRLDSRVGLPLCIGDEVQVAAGTHHGRAGSILEITATQSVLIKEGPSQPNVYTVHSCHVQHTAIPKRNDLLLAMREGNFDQHRSLMGKACSVTVGALKGYRAWVIDTHPSGIITVRYEARLQQAGKHPVEELAFHDAHPFLKPRAPSPVPVRSSTPPWLDIPDRPLSPAWDPTAPPPTVPRPPLQPPEPSELLPPTWIVDPVFQGCKIFLRENFGCGYLGLFKGMQGDRVRFQETQSAGGTVQVVFMVTLRHVVPKSVNELVVPIEGEFKGKVMKVRQYSPSECTLSEVGKRNRAKNYVPPVMKTLSLARIAS</sequence>
<accession>A0A8H5F9G7</accession>
<name>A0A8H5F9G7_9AGAR</name>
<dbReference type="EMBL" id="JAACJJ010000003">
    <property type="protein sequence ID" value="KAF5328634.1"/>
    <property type="molecule type" value="Genomic_DNA"/>
</dbReference>
<feature type="domain" description="KOW" evidence="2">
    <location>
        <begin position="347"/>
        <end position="374"/>
    </location>
</feature>
<dbReference type="InterPro" id="IPR014722">
    <property type="entry name" value="Rib_uL2_dom2"/>
</dbReference>
<dbReference type="Proteomes" id="UP000567179">
    <property type="component" value="Unassembled WGS sequence"/>
</dbReference>
<feature type="domain" description="KOW" evidence="2">
    <location>
        <begin position="518"/>
        <end position="545"/>
    </location>
</feature>
<organism evidence="3 4">
    <name type="scientific">Psilocybe cf. subviscida</name>
    <dbReference type="NCBI Taxonomy" id="2480587"/>
    <lineage>
        <taxon>Eukaryota</taxon>
        <taxon>Fungi</taxon>
        <taxon>Dikarya</taxon>
        <taxon>Basidiomycota</taxon>
        <taxon>Agaricomycotina</taxon>
        <taxon>Agaricomycetes</taxon>
        <taxon>Agaricomycetidae</taxon>
        <taxon>Agaricales</taxon>
        <taxon>Agaricineae</taxon>
        <taxon>Strophariaceae</taxon>
        <taxon>Psilocybe</taxon>
    </lineage>
</organism>
<dbReference type="AlphaFoldDB" id="A0A8H5F9G7"/>
<evidence type="ECO:0000256" key="1">
    <source>
        <dbReference type="SAM" id="MobiDB-lite"/>
    </source>
</evidence>
<feature type="compositionally biased region" description="Acidic residues" evidence="1">
    <location>
        <begin position="24"/>
        <end position="42"/>
    </location>
</feature>
<comment type="caution">
    <text evidence="3">The sequence shown here is derived from an EMBL/GenBank/DDBJ whole genome shotgun (WGS) entry which is preliminary data.</text>
</comment>
<dbReference type="Gene3D" id="2.30.30.30">
    <property type="match status" value="1"/>
</dbReference>
<feature type="compositionally biased region" description="Basic residues" evidence="1">
    <location>
        <begin position="1"/>
        <end position="12"/>
    </location>
</feature>
<dbReference type="PANTHER" id="PTHR11125:SF7">
    <property type="entry name" value="TRANSCRIPTION ELONGATION FACTOR SPT5"/>
    <property type="match status" value="1"/>
</dbReference>
<dbReference type="OrthoDB" id="3057097at2759"/>
<dbReference type="SMART" id="SM00739">
    <property type="entry name" value="KOW"/>
    <property type="match status" value="6"/>
</dbReference>
<dbReference type="InterPro" id="IPR039659">
    <property type="entry name" value="SPT5"/>
</dbReference>
<dbReference type="SUPFAM" id="SSF50104">
    <property type="entry name" value="Translation proteins SH3-like domain"/>
    <property type="match status" value="1"/>
</dbReference>
<dbReference type="GO" id="GO:0032784">
    <property type="term" value="P:regulation of DNA-templated transcription elongation"/>
    <property type="evidence" value="ECO:0007669"/>
    <property type="project" value="InterPro"/>
</dbReference>
<dbReference type="GO" id="GO:0006368">
    <property type="term" value="P:transcription elongation by RNA polymerase II"/>
    <property type="evidence" value="ECO:0007669"/>
    <property type="project" value="TreeGrafter"/>
</dbReference>
<dbReference type="GO" id="GO:0032044">
    <property type="term" value="C:DSIF complex"/>
    <property type="evidence" value="ECO:0007669"/>
    <property type="project" value="TreeGrafter"/>
</dbReference>
<dbReference type="PANTHER" id="PTHR11125">
    <property type="entry name" value="SUPPRESSOR OF TY 5"/>
    <property type="match status" value="1"/>
</dbReference>
<keyword evidence="4" id="KW-1185">Reference proteome</keyword>
<evidence type="ECO:0000259" key="2">
    <source>
        <dbReference type="SMART" id="SM00739"/>
    </source>
</evidence>
<feature type="region of interest" description="Disordered" evidence="1">
    <location>
        <begin position="653"/>
        <end position="699"/>
    </location>
</feature>
<feature type="domain" description="KOW" evidence="2">
    <location>
        <begin position="591"/>
        <end position="618"/>
    </location>
</feature>
<dbReference type="InterPro" id="IPR005824">
    <property type="entry name" value="KOW"/>
</dbReference>
<feature type="domain" description="KOW" evidence="2">
    <location>
        <begin position="460"/>
        <end position="487"/>
    </location>
</feature>
<feature type="region of interest" description="Disordered" evidence="1">
    <location>
        <begin position="1"/>
        <end position="56"/>
    </location>
</feature>
<feature type="domain" description="KOW" evidence="2">
    <location>
        <begin position="397"/>
        <end position="424"/>
    </location>
</feature>
<evidence type="ECO:0000313" key="3">
    <source>
        <dbReference type="EMBL" id="KAF5328634.1"/>
    </source>
</evidence>
<reference evidence="3 4" key="1">
    <citation type="journal article" date="2020" name="ISME J.">
        <title>Uncovering the hidden diversity of litter-decomposition mechanisms in mushroom-forming fungi.</title>
        <authorList>
            <person name="Floudas D."/>
            <person name="Bentzer J."/>
            <person name="Ahren D."/>
            <person name="Johansson T."/>
            <person name="Persson P."/>
            <person name="Tunlid A."/>
        </authorList>
    </citation>
    <scope>NUCLEOTIDE SEQUENCE [LARGE SCALE GENOMIC DNA]</scope>
    <source>
        <strain evidence="3 4">CBS 101986</strain>
    </source>
</reference>